<comment type="caution">
    <text evidence="1">The sequence shown here is derived from an EMBL/GenBank/DDBJ whole genome shotgun (WGS) entry which is preliminary data.</text>
</comment>
<sequence length="133" mass="13944">MVLRRHLAQWLKGLLATLVAIAFVLAPIASAQTESCHGLLPHHQDHDGSRHVAAIEQSIAASLHQQGDVAPEHRPAGSKTCCASSCSACQVVLARETVAITHGLMTHSGFEWIDEAGAGVAVAPILGPPRLPV</sequence>
<evidence type="ECO:0000313" key="1">
    <source>
        <dbReference type="EMBL" id="MDQ0304891.1"/>
    </source>
</evidence>
<dbReference type="Proteomes" id="UP001224682">
    <property type="component" value="Unassembled WGS sequence"/>
</dbReference>
<organism evidence="1 2">
    <name type="scientific">Ancylobacter polymorphus</name>
    <dbReference type="NCBI Taxonomy" id="223390"/>
    <lineage>
        <taxon>Bacteria</taxon>
        <taxon>Pseudomonadati</taxon>
        <taxon>Pseudomonadota</taxon>
        <taxon>Alphaproteobacteria</taxon>
        <taxon>Hyphomicrobiales</taxon>
        <taxon>Xanthobacteraceae</taxon>
        <taxon>Ancylobacter</taxon>
    </lineage>
</organism>
<keyword evidence="2" id="KW-1185">Reference proteome</keyword>
<name>A0ABU0BGD0_9HYPH</name>
<protein>
    <submittedName>
        <fullName evidence="1">Ni/Co efflux regulator RcnB</fullName>
    </submittedName>
</protein>
<reference evidence="1 2" key="1">
    <citation type="submission" date="2023-07" db="EMBL/GenBank/DDBJ databases">
        <title>Genomic Encyclopedia of Type Strains, Phase IV (KMG-IV): sequencing the most valuable type-strain genomes for metagenomic binning, comparative biology and taxonomic classification.</title>
        <authorList>
            <person name="Goeker M."/>
        </authorList>
    </citation>
    <scope>NUCLEOTIDE SEQUENCE [LARGE SCALE GENOMIC DNA]</scope>
    <source>
        <strain evidence="1 2">DSM 2457</strain>
    </source>
</reference>
<gene>
    <name evidence="1" type="ORF">J2S75_003941</name>
</gene>
<evidence type="ECO:0000313" key="2">
    <source>
        <dbReference type="Proteomes" id="UP001224682"/>
    </source>
</evidence>
<dbReference type="EMBL" id="JAUSUI010000010">
    <property type="protein sequence ID" value="MDQ0304891.1"/>
    <property type="molecule type" value="Genomic_DNA"/>
</dbReference>
<dbReference type="RefSeq" id="WP_307022446.1">
    <property type="nucleotide sequence ID" value="NZ_JAUSUI010000010.1"/>
</dbReference>
<proteinExistence type="predicted"/>
<accession>A0ABU0BGD0</accession>